<dbReference type="EMBL" id="CAKLPZ010000006">
    <property type="protein sequence ID" value="CAH1002558.1"/>
    <property type="molecule type" value="Genomic_DNA"/>
</dbReference>
<feature type="chain" id="PRO_5045626892" description="Beta-lactamase-inhibitor-like PepSY-like domain-containing protein" evidence="1">
    <location>
        <begin position="25"/>
        <end position="154"/>
    </location>
</feature>
<feature type="signal peptide" evidence="1">
    <location>
        <begin position="1"/>
        <end position="24"/>
    </location>
</feature>
<sequence length="154" mass="17604">MNKLWILGLSLFTFLACAPRQAIAQDEVPTGVQQRFASLHPAARKVEWESEDDGYEAEYKLDGREYSDTYSTVGDLLETEEELKKKDLPAAIRSTLQRDFADHEVEEVARITYPDGRILYEVELEGKDDAAFDALFREDGTLVERIPLDEEDED</sequence>
<dbReference type="Gene3D" id="3.10.450.360">
    <property type="match status" value="1"/>
</dbReference>
<evidence type="ECO:0008006" key="4">
    <source>
        <dbReference type="Google" id="ProtNLM"/>
    </source>
</evidence>
<proteinExistence type="predicted"/>
<keyword evidence="3" id="KW-1185">Reference proteome</keyword>
<dbReference type="SUPFAM" id="SSF160574">
    <property type="entry name" value="BT0923-like"/>
    <property type="match status" value="1"/>
</dbReference>
<keyword evidence="1" id="KW-0732">Signal</keyword>
<protein>
    <recommendedName>
        <fullName evidence="4">Beta-lactamase-inhibitor-like PepSY-like domain-containing protein</fullName>
    </recommendedName>
</protein>
<organism evidence="2 3">
    <name type="scientific">Neolewinella maritima</name>
    <dbReference type="NCBI Taxonomy" id="1383882"/>
    <lineage>
        <taxon>Bacteria</taxon>
        <taxon>Pseudomonadati</taxon>
        <taxon>Bacteroidota</taxon>
        <taxon>Saprospiria</taxon>
        <taxon>Saprospirales</taxon>
        <taxon>Lewinellaceae</taxon>
        <taxon>Neolewinella</taxon>
    </lineage>
</organism>
<evidence type="ECO:0000256" key="1">
    <source>
        <dbReference type="SAM" id="SignalP"/>
    </source>
</evidence>
<gene>
    <name evidence="2" type="ORF">LEM8419_03432</name>
</gene>
<dbReference type="PROSITE" id="PS51257">
    <property type="entry name" value="PROKAR_LIPOPROTEIN"/>
    <property type="match status" value="1"/>
</dbReference>
<evidence type="ECO:0000313" key="2">
    <source>
        <dbReference type="EMBL" id="CAH1002558.1"/>
    </source>
</evidence>
<name>A0ABM9B599_9BACT</name>
<dbReference type="Proteomes" id="UP000837803">
    <property type="component" value="Unassembled WGS sequence"/>
</dbReference>
<accession>A0ABM9B599</accession>
<dbReference type="RefSeq" id="WP_238752387.1">
    <property type="nucleotide sequence ID" value="NZ_CAKLPZ010000006.1"/>
</dbReference>
<evidence type="ECO:0000313" key="3">
    <source>
        <dbReference type="Proteomes" id="UP000837803"/>
    </source>
</evidence>
<comment type="caution">
    <text evidence="2">The sequence shown here is derived from an EMBL/GenBank/DDBJ whole genome shotgun (WGS) entry which is preliminary data.</text>
</comment>
<reference evidence="2" key="1">
    <citation type="submission" date="2021-12" db="EMBL/GenBank/DDBJ databases">
        <authorList>
            <person name="Rodrigo-Torres L."/>
            <person name="Arahal R. D."/>
            <person name="Lucena T."/>
        </authorList>
    </citation>
    <scope>NUCLEOTIDE SEQUENCE</scope>
    <source>
        <strain evidence="2">CECT 8419</strain>
    </source>
</reference>